<feature type="region of interest" description="Disordered" evidence="1">
    <location>
        <begin position="1041"/>
        <end position="1068"/>
    </location>
</feature>
<feature type="compositionally biased region" description="Polar residues" evidence="1">
    <location>
        <begin position="1055"/>
        <end position="1068"/>
    </location>
</feature>
<dbReference type="eggNOG" id="ENOG502S1Y6">
    <property type="taxonomic scope" value="Eukaryota"/>
</dbReference>
<dbReference type="PaxDb" id="214684-Q5KAC9"/>
<feature type="compositionally biased region" description="Polar residues" evidence="1">
    <location>
        <begin position="1545"/>
        <end position="1555"/>
    </location>
</feature>
<feature type="region of interest" description="Disordered" evidence="1">
    <location>
        <begin position="1491"/>
        <end position="1600"/>
    </location>
</feature>
<feature type="region of interest" description="Disordered" evidence="1">
    <location>
        <begin position="140"/>
        <end position="422"/>
    </location>
</feature>
<dbReference type="InParanoid" id="Q5KAC9"/>
<feature type="compositionally biased region" description="Pro residues" evidence="1">
    <location>
        <begin position="1580"/>
        <end position="1590"/>
    </location>
</feature>
<evidence type="ECO:0000256" key="1">
    <source>
        <dbReference type="SAM" id="MobiDB-lite"/>
    </source>
</evidence>
<accession>Q5KAC9</accession>
<organism evidence="2 3">
    <name type="scientific">Cryptococcus deneoformans (strain JEC21 / ATCC MYA-565)</name>
    <name type="common">Cryptococcus neoformans var. neoformans serotype D</name>
    <dbReference type="NCBI Taxonomy" id="214684"/>
    <lineage>
        <taxon>Eukaryota</taxon>
        <taxon>Fungi</taxon>
        <taxon>Dikarya</taxon>
        <taxon>Basidiomycota</taxon>
        <taxon>Agaricomycotina</taxon>
        <taxon>Tremellomycetes</taxon>
        <taxon>Tremellales</taxon>
        <taxon>Cryptococcaceae</taxon>
        <taxon>Cryptococcus</taxon>
        <taxon>Cryptococcus neoformans species complex</taxon>
    </lineage>
</organism>
<feature type="region of interest" description="Disordered" evidence="1">
    <location>
        <begin position="1405"/>
        <end position="1476"/>
    </location>
</feature>
<feature type="compositionally biased region" description="Polar residues" evidence="1">
    <location>
        <begin position="1713"/>
        <end position="1727"/>
    </location>
</feature>
<feature type="region of interest" description="Disordered" evidence="1">
    <location>
        <begin position="2196"/>
        <end position="2219"/>
    </location>
</feature>
<feature type="compositionally biased region" description="Polar residues" evidence="1">
    <location>
        <begin position="1591"/>
        <end position="1600"/>
    </location>
</feature>
<sequence length="2238" mass="242737">MVRTVQEPLPTTPQRLTGYSQPLQQNNASPWPGKPRTVLQERTDNVMFLPPKSQSNKGKTQAFKAIPKLVSRPSQSPMRPKVSKFLANSPQRVGVPESFSSPKSNPPLSSGTGVPSRAPPRPSMPMPVYGVDETLLIDMSLPGDSTLGGFETTDESEGENVTKRFGGFKGLMTPDNSQKVGRAESPSLSRTIKKVAVSRPSQKAPIRLPTPPASQPLPIETSPSQPSTLRAPRVRARPSPTSPRHISVAPAEILGNSPSGFNAQSAAEPSPNPRSKKKSRISNEIEEGLGRKSVAVTIPMRRMSASLDIGNVQKNMPRETHKSLGKGKGRASSSRTPSATLSQSTSSTRRVSGGSNSSSQSRSKTPAAPRTKVIPATAPARRRLSKAPSTSRKEPVKRRASTGMALTQTTPKNGKGRARKNRTTMTQEMFESKSVILDDPIHGSPGDDPLLLKGVPAEEMEWDGEDTRNGLISGLGLQMESRNVVEEPVSAHRAGPSTAPSPSTIAKTTQCAPPEQSPLLPTLYNRFENGEIDVGQYDDWGNDFGGGWSDDDSVAGEDTFLHVKERQYTGEPNLAVIGENVTESPFIPRKRSTELMQEERELSMNIMKKEGEGEANVEGHVTLEAEEGAWDEGLTVRQEAHADIEPGVSQLEEGQNRTDGEADVTIEAESDAWDNVPACQDDKVESSNQRAHVEPCNAVIEIRSSDLSSSPQVNATRLPSPKRLATPRQKSPVLTASLSPVSPFRHVQPTQLEKSPAVRNAEEQSARDESRQISVAGLSPAPTGRFSAASSPPAHLKQCSPIPNSPTYSRRSSLAPPPPVQLSYYVHPARSPSQPFSRAGSLRPLSILPTSAISKGSTQEAPELSEPEIEAVQHVSSLSPPGRSPRRSLSRESFQSPALRHSISPHYTLDERSVTRSPLILIKHRGEGETAPPTEFEHNHRSVSQEPTTAQNEDGEEKDDIIVRAERMVARLSMPLSPPTLPLLREETPALVIQAASPENSPASQPFITSSQISSSSVDAHRFTSLSPVPILVKSRISPLSSPEGIVAPQPQPTPALQMTPQDHEYTGTSPLVSPISDASLQHTPIPQFKLYPGETPLVDASYREPTLGFRRGTPHPKKELASPATDCSPFGPQTSAPQSRLSLQRGISADTHSDSSLQQKGSLLLPTSPQAGSPNQSHFQEFIPARRSPNLSPSITMKKNSQTSSSSSSPARVLNFPQSELKGIVNHIQASKIMDSPLEDVHLEPVAVVTQQKDVMGVEVLTKTSIIQETASAVHAQTLVEDNHVENEVGPDGLIECSTNSVVTGDVELETPFGPTPESAHANQLAMTLDPGGILEERDSVGGSARLSDEHGDDEQNIGNDSGLTEMTDKTAEGDSAAWDISAASLNESVERSNELEGIEKTCERQKEDNEQDAGTVYLENNVPKSDMSEKDGEEDDQTMEETLSENEQYQASGQENDQEETNDEDEGGELSEAQDKIIICVVSKEAVKVEPGLEDDAQERQQTVSEIPDQRHTPAIPPPLHSSEAAREPSMQSRRTPAPSRLISGSVSNPCQKTHQRHTPTAPRPHKQVVTKLSAPAPSTPYVPPSAPATPSDTLYPSLNNLDSPLSIGTSFITSTPLHQNSSNPTAISNERSVFGIAGENTPQCIPTLEKMFAKKTVGHSKLSQQVIPSSSPSRGDPNEMESVQVDEKAEDPAKEKDEHEPHKSDAECDTSGSSQDNEMSNSVQIKKPRRSLHEELAAVARDENEGDNSFKSVVEVSSLDPKAAARAAAILKLNHSYIEHGVLSRQSPDVSDTSNLSHSSLLNKRDLLHEAELEIVSQRRSRSRSMSRAMSLSRDLEVLRETRGEREMSVATFTTEDYPVPGGYVKTPIKRPHSPLPHIYHHSRASLAHMNTPGTAKGKAKERANSWGVSEWKRLEKMYRSEKEAWIKEREMKTLPGGLVSWAKRATFGSNPRAEAKPWDAQRVVDKFLEGEGSKADNVEWDKELVLLRVQAIERRLNRIQNKDTSLSTIIDTPAQKKARKNLDAIDISSKTAHTPFPMLRCGPPVEEPPSTIKRMLGFVWGGGANKADRMSDVKMKGKGLMKEFEATYEKDNAAMQMKEVARSEGVPPSLTVASQSAPARAGVITRSISTPNFAAAASLPSTSRSSSALASTSFSYISDSSSSRLYPPLEPSLSQRSSAIAKLFPQAQMRIAVPPPPKEPIKLPNTVSGLQRSRTGSVKDLAKAFEEKSFELQK</sequence>
<reference evidence="2 3" key="1">
    <citation type="journal article" date="2005" name="Science">
        <title>The genome of the basidiomycetous yeast and human pathogen Cryptococcus neoformans.</title>
        <authorList>
            <person name="Loftus B.J."/>
            <person name="Fung E."/>
            <person name="Roncaglia P."/>
            <person name="Rowley D."/>
            <person name="Amedeo P."/>
            <person name="Bruno D."/>
            <person name="Vamathevan J."/>
            <person name="Miranda M."/>
            <person name="Anderson I.J."/>
            <person name="Fraser J.A."/>
            <person name="Allen J.E."/>
            <person name="Bosdet I.E."/>
            <person name="Brent M.R."/>
            <person name="Chiu R."/>
            <person name="Doering T.L."/>
            <person name="Donlin M.J."/>
            <person name="D'Souza C.A."/>
            <person name="Fox D.S."/>
            <person name="Grinberg V."/>
            <person name="Fu J."/>
            <person name="Fukushima M."/>
            <person name="Haas B.J."/>
            <person name="Huang J.C."/>
            <person name="Janbon G."/>
            <person name="Jones S.J."/>
            <person name="Koo H.L."/>
            <person name="Krzywinski M.I."/>
            <person name="Kwon-Chung J.K."/>
            <person name="Lengeler K.B."/>
            <person name="Maiti R."/>
            <person name="Marra M.A."/>
            <person name="Marra R.E."/>
            <person name="Mathewson C.A."/>
            <person name="Mitchell T.G."/>
            <person name="Pertea M."/>
            <person name="Riggs F.R."/>
            <person name="Salzberg S.L."/>
            <person name="Schein J.E."/>
            <person name="Shvartsbeyn A."/>
            <person name="Shin H."/>
            <person name="Shumway M."/>
            <person name="Specht C.A."/>
            <person name="Suh B.B."/>
            <person name="Tenney A."/>
            <person name="Utterback T.R."/>
            <person name="Wickes B.L."/>
            <person name="Wortman J.R."/>
            <person name="Wye N.H."/>
            <person name="Kronstad J.W."/>
            <person name="Lodge J.K."/>
            <person name="Heitman J."/>
            <person name="Davis R.W."/>
            <person name="Fraser C.M."/>
            <person name="Hyman R.W."/>
        </authorList>
    </citation>
    <scope>NUCLEOTIDE SEQUENCE [LARGE SCALE GENOMIC DNA]</scope>
    <source>
        <strain evidence="3">JEC21 / ATCC MYA-565</strain>
    </source>
</reference>
<gene>
    <name evidence="2" type="ordered locus">CNJ02150</name>
</gene>
<dbReference type="OrthoDB" id="2574995at2759"/>
<dbReference type="GeneID" id="3254036"/>
<feature type="region of interest" description="Disordered" evidence="1">
    <location>
        <begin position="703"/>
        <end position="910"/>
    </location>
</feature>
<feature type="compositionally biased region" description="Polar residues" evidence="1">
    <location>
        <begin position="331"/>
        <end position="341"/>
    </location>
</feature>
<feature type="compositionally biased region" description="Polar residues" evidence="1">
    <location>
        <begin position="705"/>
        <end position="717"/>
    </location>
</feature>
<feature type="compositionally biased region" description="Polar residues" evidence="1">
    <location>
        <begin position="1664"/>
        <end position="1676"/>
    </location>
</feature>
<feature type="compositionally biased region" description="Polar residues" evidence="1">
    <location>
        <begin position="1190"/>
        <end position="1204"/>
    </location>
</feature>
<feature type="compositionally biased region" description="Low complexity" evidence="1">
    <location>
        <begin position="342"/>
        <end position="363"/>
    </location>
</feature>
<evidence type="ECO:0000313" key="2">
    <source>
        <dbReference type="EMBL" id="AAW45927.1"/>
    </source>
</evidence>
<feature type="compositionally biased region" description="Acidic residues" evidence="1">
    <location>
        <begin position="1458"/>
        <end position="1471"/>
    </location>
</feature>
<feature type="compositionally biased region" description="Acidic residues" evidence="1">
    <location>
        <begin position="1433"/>
        <end position="1446"/>
    </location>
</feature>
<feature type="region of interest" description="Disordered" evidence="1">
    <location>
        <begin position="484"/>
        <end position="518"/>
    </location>
</feature>
<dbReference type="KEGG" id="cne:CNJ02150"/>
<dbReference type="Proteomes" id="UP000002149">
    <property type="component" value="Chromosome 10"/>
</dbReference>
<keyword evidence="3" id="KW-1185">Reference proteome</keyword>
<accession>Q55L52</accession>
<evidence type="ECO:0000313" key="3">
    <source>
        <dbReference type="Proteomes" id="UP000002149"/>
    </source>
</evidence>
<feature type="compositionally biased region" description="Polar residues" evidence="1">
    <location>
        <begin position="12"/>
        <end position="29"/>
    </location>
</feature>
<dbReference type="GO" id="GO:0005737">
    <property type="term" value="C:cytoplasm"/>
    <property type="evidence" value="ECO:0000318"/>
    <property type="project" value="GO_Central"/>
</dbReference>
<dbReference type="HOGENOM" id="CLU_230847_0_0_1"/>
<feature type="compositionally biased region" description="Polar residues" evidence="1">
    <location>
        <begin position="801"/>
        <end position="812"/>
    </location>
</feature>
<dbReference type="PANTHER" id="PTHR24216:SF8">
    <property type="entry name" value="PAXILLIN, ISOFORM F"/>
    <property type="match status" value="1"/>
</dbReference>
<feature type="compositionally biased region" description="Polar residues" evidence="1">
    <location>
        <begin position="1155"/>
        <end position="1180"/>
    </location>
</feature>
<feature type="compositionally biased region" description="Polar residues" evidence="1">
    <location>
        <begin position="1132"/>
        <end position="1143"/>
    </location>
</feature>
<feature type="compositionally biased region" description="Polar residues" evidence="1">
    <location>
        <begin position="2209"/>
        <end position="2219"/>
    </location>
</feature>
<feature type="region of interest" description="Disordered" evidence="1">
    <location>
        <begin position="1335"/>
        <end position="1369"/>
    </location>
</feature>
<feature type="compositionally biased region" description="Polar residues" evidence="1">
    <location>
        <begin position="728"/>
        <end position="740"/>
    </location>
</feature>
<feature type="region of interest" description="Disordered" evidence="1">
    <location>
        <begin position="642"/>
        <end position="662"/>
    </location>
</feature>
<feature type="compositionally biased region" description="Polar residues" evidence="1">
    <location>
        <begin position="942"/>
        <end position="952"/>
    </location>
</feature>
<dbReference type="VEuPathDB" id="FungiDB:CNJ02150"/>
<dbReference type="GO" id="GO:0031267">
    <property type="term" value="F:small GTPase binding"/>
    <property type="evidence" value="ECO:0000318"/>
    <property type="project" value="GO_Central"/>
</dbReference>
<feature type="compositionally biased region" description="Basic residues" evidence="1">
    <location>
        <begin position="1556"/>
        <end position="1571"/>
    </location>
</feature>
<feature type="compositionally biased region" description="Polar residues" evidence="1">
    <location>
        <begin position="98"/>
        <end position="113"/>
    </location>
</feature>
<feature type="region of interest" description="Disordered" evidence="1">
    <location>
        <begin position="1107"/>
        <end position="1214"/>
    </location>
</feature>
<proteinExistence type="predicted"/>
<dbReference type="GO" id="GO:0030833">
    <property type="term" value="P:regulation of actin filament polymerization"/>
    <property type="evidence" value="ECO:0000318"/>
    <property type="project" value="GO_Central"/>
</dbReference>
<dbReference type="RefSeq" id="XP_567444.1">
    <property type="nucleotide sequence ID" value="XM_567444.2"/>
</dbReference>
<feature type="compositionally biased region" description="Polar residues" evidence="1">
    <location>
        <begin position="498"/>
        <end position="511"/>
    </location>
</feature>
<dbReference type="EMBL" id="AE017350">
    <property type="protein sequence ID" value="AAW45927.1"/>
    <property type="molecule type" value="Genomic_DNA"/>
</dbReference>
<feature type="region of interest" description="Disordered" evidence="1">
    <location>
        <begin position="926"/>
        <end position="958"/>
    </location>
</feature>
<feature type="region of interest" description="Disordered" evidence="1">
    <location>
        <begin position="1659"/>
        <end position="1733"/>
    </location>
</feature>
<feature type="compositionally biased region" description="Basic and acidic residues" evidence="1">
    <location>
        <begin position="760"/>
        <end position="771"/>
    </location>
</feature>
<protein>
    <submittedName>
        <fullName evidence="2">Uncharacterized protein</fullName>
    </submittedName>
</protein>
<name>Q5KAC9_CRYD1</name>
<feature type="compositionally biased region" description="Polar residues" evidence="1">
    <location>
        <begin position="848"/>
        <end position="860"/>
    </location>
</feature>
<feature type="region of interest" description="Disordered" evidence="1">
    <location>
        <begin position="1"/>
        <end position="128"/>
    </location>
</feature>
<feature type="compositionally biased region" description="Polar residues" evidence="1">
    <location>
        <begin position="256"/>
        <end position="267"/>
    </location>
</feature>
<feature type="compositionally biased region" description="Basic and acidic residues" evidence="1">
    <location>
        <begin position="1688"/>
        <end position="1709"/>
    </location>
</feature>
<dbReference type="PANTHER" id="PTHR24216">
    <property type="entry name" value="PAXILLIN-RELATED"/>
    <property type="match status" value="1"/>
</dbReference>